<dbReference type="Proteomes" id="UP000036834">
    <property type="component" value="Unassembled WGS sequence"/>
</dbReference>
<name>A0A0K9YPF7_9BACL</name>
<evidence type="ECO:0000313" key="2">
    <source>
        <dbReference type="EMBL" id="KNB70603.1"/>
    </source>
</evidence>
<evidence type="ECO:0000313" key="1">
    <source>
        <dbReference type="EMBL" id="GED69957.1"/>
    </source>
</evidence>
<reference evidence="2" key="2">
    <citation type="submission" date="2015-07" db="EMBL/GenBank/DDBJ databases">
        <title>MeaNS - Measles Nucleotide Surveillance Program.</title>
        <authorList>
            <person name="Tran T."/>
            <person name="Druce J."/>
        </authorList>
    </citation>
    <scope>NUCLEOTIDE SEQUENCE</scope>
    <source>
        <strain evidence="2">DSM 9887</strain>
    </source>
</reference>
<evidence type="ECO:0000313" key="4">
    <source>
        <dbReference type="Proteomes" id="UP000319578"/>
    </source>
</evidence>
<dbReference type="EMBL" id="LGIQ01000009">
    <property type="protein sequence ID" value="KNB70603.1"/>
    <property type="molecule type" value="Genomic_DNA"/>
</dbReference>
<comment type="caution">
    <text evidence="2">The sequence shown here is derived from an EMBL/GenBank/DDBJ whole genome shotgun (WGS) entry which is preliminary data.</text>
</comment>
<proteinExistence type="predicted"/>
<organism evidence="2 3">
    <name type="scientific">Brevibacillus reuszeri</name>
    <dbReference type="NCBI Taxonomy" id="54915"/>
    <lineage>
        <taxon>Bacteria</taxon>
        <taxon>Bacillati</taxon>
        <taxon>Bacillota</taxon>
        <taxon>Bacilli</taxon>
        <taxon>Bacillales</taxon>
        <taxon>Paenibacillaceae</taxon>
        <taxon>Brevibacillus</taxon>
    </lineage>
</organism>
<dbReference type="Proteomes" id="UP000319578">
    <property type="component" value="Unassembled WGS sequence"/>
</dbReference>
<dbReference type="STRING" id="54915.ADS79_17030"/>
<protein>
    <submittedName>
        <fullName evidence="2">Uncharacterized protein</fullName>
    </submittedName>
</protein>
<sequence>MTDKSLQDMMSEIVKQREIRDGLAEELQKLVFEYANELARILSEGTKIDVPHTGVLEVQLLHSEIGTGKWMTIEGRLIDTRKPGSTVTFHENDERTVASLQDFLKVANNILEIVDAYAVQQQISIDELLHGVHNFMLFRTKEVAGYKTVHVINEGTRDEIRIRYHAEKHEYLVFKGLDYKRNRFGEVFLADDLYQLAHAIDSDDAYFATCRAIRKFMVHDLGVRDITTKGELERFSYHLKHASAETKQENIPIHYGTFKLGDLCDYFTMMDEVSDPASLWKEVTIEFDDIDELEDINGYIDVRGLGRYYVNKLAGKD</sequence>
<evidence type="ECO:0000313" key="3">
    <source>
        <dbReference type="Proteomes" id="UP000036834"/>
    </source>
</evidence>
<accession>A0A0K9YPF7</accession>
<dbReference type="PATRIC" id="fig|54915.3.peg.2473"/>
<dbReference type="AlphaFoldDB" id="A0A0K9YPF7"/>
<keyword evidence="4" id="KW-1185">Reference proteome</keyword>
<reference evidence="1 4" key="3">
    <citation type="submission" date="2019-06" db="EMBL/GenBank/DDBJ databases">
        <title>Whole genome shotgun sequence of Brevibacillus reuszeri NBRC 15719.</title>
        <authorList>
            <person name="Hosoyama A."/>
            <person name="Uohara A."/>
            <person name="Ohji S."/>
            <person name="Ichikawa N."/>
        </authorList>
    </citation>
    <scope>NUCLEOTIDE SEQUENCE [LARGE SCALE GENOMIC DNA]</scope>
    <source>
        <strain evidence="1 4">NBRC 15719</strain>
    </source>
</reference>
<dbReference type="EMBL" id="BJON01000014">
    <property type="protein sequence ID" value="GED69957.1"/>
    <property type="molecule type" value="Genomic_DNA"/>
</dbReference>
<gene>
    <name evidence="2" type="ORF">ADS79_17030</name>
    <name evidence="1" type="ORF">BRE01_36590</name>
</gene>
<dbReference type="RefSeq" id="WP_049739605.1">
    <property type="nucleotide sequence ID" value="NZ_BJON01000014.1"/>
</dbReference>
<reference evidence="3" key="1">
    <citation type="submission" date="2015-07" db="EMBL/GenBank/DDBJ databases">
        <title>Genome sequencing project for genomic taxonomy and phylogenomics of Bacillus-like bacteria.</title>
        <authorList>
            <person name="Liu B."/>
            <person name="Wang J."/>
            <person name="Zhu Y."/>
            <person name="Liu G."/>
            <person name="Chen Q."/>
            <person name="Chen Z."/>
            <person name="Lan J."/>
            <person name="Che J."/>
            <person name="Ge C."/>
            <person name="Shi H."/>
            <person name="Pan Z."/>
            <person name="Liu X."/>
        </authorList>
    </citation>
    <scope>NUCLEOTIDE SEQUENCE [LARGE SCALE GENOMIC DNA]</scope>
    <source>
        <strain evidence="3">DSM 9887</strain>
    </source>
</reference>